<feature type="compositionally biased region" description="Low complexity" evidence="1">
    <location>
        <begin position="1080"/>
        <end position="1091"/>
    </location>
</feature>
<evidence type="ECO:0000256" key="3">
    <source>
        <dbReference type="SAM" id="SignalP"/>
    </source>
</evidence>
<keyword evidence="2" id="KW-0812">Transmembrane</keyword>
<reference evidence="4 6" key="1">
    <citation type="submission" date="2017-11" db="EMBL/GenBank/DDBJ databases">
        <title>The genome of Rhizophagus clarus HR1 reveals common genetic basis of auxotrophy among arbuscular mycorrhizal fungi.</title>
        <authorList>
            <person name="Kobayashi Y."/>
        </authorList>
    </citation>
    <scope>NUCLEOTIDE SEQUENCE [LARGE SCALE GENOMIC DNA]</scope>
    <source>
        <strain evidence="4 6">HR1</strain>
    </source>
</reference>
<keyword evidence="5" id="KW-0808">Transferase</keyword>
<feature type="signal peptide" evidence="3">
    <location>
        <begin position="1"/>
        <end position="24"/>
    </location>
</feature>
<comment type="caution">
    <text evidence="4">The sequence shown here is derived from an EMBL/GenBank/DDBJ whole genome shotgun (WGS) entry which is preliminary data.</text>
</comment>
<feature type="compositionally biased region" description="Pro residues" evidence="1">
    <location>
        <begin position="958"/>
        <end position="968"/>
    </location>
</feature>
<evidence type="ECO:0000256" key="2">
    <source>
        <dbReference type="SAM" id="Phobius"/>
    </source>
</evidence>
<feature type="region of interest" description="Disordered" evidence="1">
    <location>
        <begin position="954"/>
        <end position="975"/>
    </location>
</feature>
<keyword evidence="6" id="KW-1185">Reference proteome</keyword>
<protein>
    <submittedName>
        <fullName evidence="5">Glycosyltransferase family 2 protein</fullName>
    </submittedName>
</protein>
<gene>
    <name evidence="5" type="ORF">RCL2_002683000</name>
    <name evidence="4" type="ORF">RclHR1_00670019</name>
</gene>
<keyword evidence="2" id="KW-1133">Transmembrane helix</keyword>
<feature type="chain" id="PRO_5036327613" evidence="3">
    <location>
        <begin position="25"/>
        <end position="1148"/>
    </location>
</feature>
<feature type="compositionally biased region" description="Basic residues" evidence="1">
    <location>
        <begin position="1122"/>
        <end position="1135"/>
    </location>
</feature>
<evidence type="ECO:0000313" key="5">
    <source>
        <dbReference type="EMBL" id="GET00374.1"/>
    </source>
</evidence>
<evidence type="ECO:0000313" key="4">
    <source>
        <dbReference type="EMBL" id="GBC06227.1"/>
    </source>
</evidence>
<dbReference type="AlphaFoldDB" id="A0A2Z6SJA1"/>
<feature type="compositionally biased region" description="Polar residues" evidence="1">
    <location>
        <begin position="1024"/>
        <end position="1033"/>
    </location>
</feature>
<evidence type="ECO:0000256" key="1">
    <source>
        <dbReference type="SAM" id="MobiDB-lite"/>
    </source>
</evidence>
<sequence>MNIKLHFLFILLFITCFIPKLILSLNTNIISITDTNSLNERVIQSKIYSDNTILLRLINATANGCSDNQVFLKIINPDGTFNNNVVIRDDRILNENFCIPSTNQLVEGGITLDGIRIYALQPKLILLTYFCKLEQGTNVAGICGMIINWNNTIQDQYDFGQSCIDTSVVIQDLTNNDENGEFLLACYTNDLNNQGFIIINWSRYTVDSKNGTINVKDHGIINNINTSSQNFRNLFPTEDGGYGILTYRSDKLAIFLYFIPPLPTSITTIPTKASGPFQLYKPTQTISTLIILKCGISFVEFGYNCLIYLNEFNILVNIDFLDSGSIISTNEFIISNPTIAAAPAPAPAAPAPVNIINVQSLYYGGYIILIQNPDNSLIGLIYSNNGILFIDPGGNNWQMPIDVGLFYTGNLGVFTNNTIWDIGISQGILYLITNDLLTNYSSNVNDESKNNLLAFGNSFVDSVNPPIGSMIDTNPSPTTISISFVNLIELSNGNISIWQSSNSGDDTQDILRQSFSGNQLEFVNIENDNKTVTVQVLESTFNMPGQQYYVKVDNGFVKDLRTGQDLLGIRENRWNFNTNITTQDISTGSSSTIVRLTPEGTNYFRSLSSSNQEQFSIQMSEELSKIIPIDPSRLFTSKHYQFDPTTELDQLLFRMDVKGPNSELIGVDSIISSERVARDLNVLIRFKDYTGISKGDSSIMLDGTFGSEPTPDLWDKYRFILIGVAIGLAILLFLFYWATKSKIGRNYVIFMFAIILVDFGLDVAFIIVHGHDLNWLYPTTVVFLSFPILINSIATFMIITRETKISKPENNDKAIPGAPQRDKNSDFRDWWLKNTKTALFFVLFSSIDIEGLNIISSGYSGYKRFDAPVSDESAKIILIINGIVKFLEDIPQFIIYVIYLVNTVIPAIIPIIALSTCSVVIVLKSTTILGYGIFCPPPRSHYSVKKSKLLINGEYKPPQQPSTPPTPPFSSFKEPPISNGNIISHKTLFGRNEEKFKLKTTPSKKPVIINVSDEGPEKEIRYSNTGVIGSTSEHPIISDDPGQDQEEMEVIDSSVTGGGEGSSTGGYQTRMFEQFGVEISPQQQEQQQQQQPEPPSPQSTSSIRSIVSGAVKSISGSIGRGSNKRKGSQGSRKGKGRDDDDQEKKDDG</sequence>
<feature type="transmembrane region" description="Helical" evidence="2">
    <location>
        <begin position="717"/>
        <end position="737"/>
    </location>
</feature>
<dbReference type="Proteomes" id="UP000615446">
    <property type="component" value="Unassembled WGS sequence"/>
</dbReference>
<organism evidence="4 6">
    <name type="scientific">Rhizophagus clarus</name>
    <dbReference type="NCBI Taxonomy" id="94130"/>
    <lineage>
        <taxon>Eukaryota</taxon>
        <taxon>Fungi</taxon>
        <taxon>Fungi incertae sedis</taxon>
        <taxon>Mucoromycota</taxon>
        <taxon>Glomeromycotina</taxon>
        <taxon>Glomeromycetes</taxon>
        <taxon>Glomerales</taxon>
        <taxon>Glomeraceae</taxon>
        <taxon>Rhizophagus</taxon>
    </lineage>
</organism>
<name>A0A2Z6SJA1_9GLOM</name>
<reference evidence="5" key="2">
    <citation type="submission" date="2019-10" db="EMBL/GenBank/DDBJ databases">
        <title>Conservation and host-specific expression of non-tandemly repeated heterogenous ribosome RNA gene in arbuscular mycorrhizal fungi.</title>
        <authorList>
            <person name="Maeda T."/>
            <person name="Kobayashi Y."/>
            <person name="Nakagawa T."/>
            <person name="Ezawa T."/>
            <person name="Yamaguchi K."/>
            <person name="Bino T."/>
            <person name="Nishimoto Y."/>
            <person name="Shigenobu S."/>
            <person name="Kawaguchi M."/>
        </authorList>
    </citation>
    <scope>NUCLEOTIDE SEQUENCE</scope>
    <source>
        <strain evidence="5">HR1</strain>
    </source>
</reference>
<dbReference type="Proteomes" id="UP000247702">
    <property type="component" value="Unassembled WGS sequence"/>
</dbReference>
<dbReference type="OrthoDB" id="2415831at2759"/>
<keyword evidence="2" id="KW-0472">Membrane</keyword>
<proteinExistence type="predicted"/>
<accession>A0A2Z6SJA1</accession>
<feature type="transmembrane region" description="Helical" evidence="2">
    <location>
        <begin position="749"/>
        <end position="769"/>
    </location>
</feature>
<dbReference type="GO" id="GO:0016740">
    <property type="term" value="F:transferase activity"/>
    <property type="evidence" value="ECO:0007669"/>
    <property type="project" value="UniProtKB-KW"/>
</dbReference>
<dbReference type="EMBL" id="BEXD01004059">
    <property type="protein sequence ID" value="GBC06227.1"/>
    <property type="molecule type" value="Genomic_DNA"/>
</dbReference>
<evidence type="ECO:0000313" key="6">
    <source>
        <dbReference type="Proteomes" id="UP000247702"/>
    </source>
</evidence>
<feature type="region of interest" description="Disordered" evidence="1">
    <location>
        <begin position="1024"/>
        <end position="1148"/>
    </location>
</feature>
<feature type="transmembrane region" description="Helical" evidence="2">
    <location>
        <begin position="893"/>
        <end position="923"/>
    </location>
</feature>
<feature type="compositionally biased region" description="Acidic residues" evidence="1">
    <location>
        <begin position="1041"/>
        <end position="1050"/>
    </location>
</feature>
<feature type="compositionally biased region" description="Basic and acidic residues" evidence="1">
    <location>
        <begin position="1136"/>
        <end position="1148"/>
    </location>
</feature>
<dbReference type="STRING" id="94130.A0A2Z6SJA1"/>
<keyword evidence="3" id="KW-0732">Signal</keyword>
<feature type="transmembrane region" description="Helical" evidence="2">
    <location>
        <begin position="775"/>
        <end position="799"/>
    </location>
</feature>
<dbReference type="EMBL" id="BLAL01000285">
    <property type="protein sequence ID" value="GET00374.1"/>
    <property type="molecule type" value="Genomic_DNA"/>
</dbReference>